<dbReference type="InterPro" id="IPR050330">
    <property type="entry name" value="Bact_OuterMem_StrucFunc"/>
</dbReference>
<dbReference type="Proteomes" id="UP000294614">
    <property type="component" value="Unassembled WGS sequence"/>
</dbReference>
<comment type="caution">
    <text evidence="3">The sequence shown here is derived from an EMBL/GenBank/DDBJ whole genome shotgun (WGS) entry which is preliminary data.</text>
</comment>
<dbReference type="InterPro" id="IPR006665">
    <property type="entry name" value="OmpA-like"/>
</dbReference>
<name>A0A4R1KB70_9BACT</name>
<reference evidence="3 4" key="1">
    <citation type="submission" date="2019-03" db="EMBL/GenBank/DDBJ databases">
        <title>Genomic Encyclopedia of Type Strains, Phase IV (KMG-IV): sequencing the most valuable type-strain genomes for metagenomic binning, comparative biology and taxonomic classification.</title>
        <authorList>
            <person name="Goeker M."/>
        </authorList>
    </citation>
    <scope>NUCLEOTIDE SEQUENCE [LARGE SCALE GENOMIC DNA]</scope>
    <source>
        <strain evidence="3 4">DSM 24984</strain>
    </source>
</reference>
<dbReference type="OrthoDB" id="9793208at2"/>
<accession>A0A4R1KB70</accession>
<dbReference type="GO" id="GO:0016020">
    <property type="term" value="C:membrane"/>
    <property type="evidence" value="ECO:0007669"/>
    <property type="project" value="UniProtKB-UniRule"/>
</dbReference>
<proteinExistence type="predicted"/>
<keyword evidence="1" id="KW-0472">Membrane</keyword>
<keyword evidence="4" id="KW-1185">Reference proteome</keyword>
<dbReference type="PANTHER" id="PTHR30329">
    <property type="entry name" value="STATOR ELEMENT OF FLAGELLAR MOTOR COMPLEX"/>
    <property type="match status" value="1"/>
</dbReference>
<dbReference type="EMBL" id="SMGG01000003">
    <property type="protein sequence ID" value="TCK61736.1"/>
    <property type="molecule type" value="Genomic_DNA"/>
</dbReference>
<dbReference type="PROSITE" id="PS51123">
    <property type="entry name" value="OMPA_2"/>
    <property type="match status" value="1"/>
</dbReference>
<protein>
    <submittedName>
        <fullName evidence="3">OmpA family protein</fullName>
    </submittedName>
</protein>
<evidence type="ECO:0000256" key="1">
    <source>
        <dbReference type="PROSITE-ProRule" id="PRU00473"/>
    </source>
</evidence>
<organism evidence="3 4">
    <name type="scientific">Seleniivibrio woodruffii</name>
    <dbReference type="NCBI Taxonomy" id="1078050"/>
    <lineage>
        <taxon>Bacteria</taxon>
        <taxon>Pseudomonadati</taxon>
        <taxon>Deferribacterota</taxon>
        <taxon>Deferribacteres</taxon>
        <taxon>Deferribacterales</taxon>
        <taxon>Geovibrionaceae</taxon>
        <taxon>Seleniivibrio</taxon>
    </lineage>
</organism>
<dbReference type="AlphaFoldDB" id="A0A4R1KB70"/>
<dbReference type="PANTHER" id="PTHR30329:SF21">
    <property type="entry name" value="LIPOPROTEIN YIAD-RELATED"/>
    <property type="match status" value="1"/>
</dbReference>
<evidence type="ECO:0000259" key="2">
    <source>
        <dbReference type="PROSITE" id="PS51123"/>
    </source>
</evidence>
<sequence>MTTTTGIYLRKFLSVLVIFAVLYGGNSFAAERSFFRVIVAKPDSNVTTQMRVWAESEEEARENVALNGWQILSIEQSTPGAPYNPSTAVRGADSGAKVSPSDHLVNVTKIGEGDIQPIGKLTVKDGENVDFKLKPGPCQTLTKLVVNGEQVEVSDSYSLKNVKTDTYVVAFFDKNGRECDSNGIKDKDLKEIAIIYFDLGKFSTTVKKDTAELLKTLSKNKKYVIIGHTDDVRVIPNVEYKDNMELSIRRAGFAKARLLGNGIPSSSIKLMGMGPAYPVAPNKPEGQPLNRRAVIYERR</sequence>
<dbReference type="SUPFAM" id="SSF103088">
    <property type="entry name" value="OmpA-like"/>
    <property type="match status" value="1"/>
</dbReference>
<dbReference type="Gene3D" id="3.30.1330.60">
    <property type="entry name" value="OmpA-like domain"/>
    <property type="match status" value="1"/>
</dbReference>
<dbReference type="InterPro" id="IPR036737">
    <property type="entry name" value="OmpA-like_sf"/>
</dbReference>
<feature type="domain" description="OmpA-like" evidence="2">
    <location>
        <begin position="184"/>
        <end position="299"/>
    </location>
</feature>
<dbReference type="Pfam" id="PF00691">
    <property type="entry name" value="OmpA"/>
    <property type="match status" value="1"/>
</dbReference>
<evidence type="ECO:0000313" key="3">
    <source>
        <dbReference type="EMBL" id="TCK61736.1"/>
    </source>
</evidence>
<dbReference type="CDD" id="cd07185">
    <property type="entry name" value="OmpA_C-like"/>
    <property type="match status" value="1"/>
</dbReference>
<evidence type="ECO:0000313" key="4">
    <source>
        <dbReference type="Proteomes" id="UP000294614"/>
    </source>
</evidence>
<gene>
    <name evidence="3" type="ORF">C8D98_0242</name>
</gene>